<evidence type="ECO:0000256" key="1">
    <source>
        <dbReference type="SAM" id="MobiDB-lite"/>
    </source>
</evidence>
<keyword evidence="3" id="KW-1185">Reference proteome</keyword>
<feature type="region of interest" description="Disordered" evidence="1">
    <location>
        <begin position="1"/>
        <end position="22"/>
    </location>
</feature>
<evidence type="ECO:0000313" key="2">
    <source>
        <dbReference type="EMBL" id="MBF6228710.1"/>
    </source>
</evidence>
<gene>
    <name evidence="2" type="ORF">IU470_26855</name>
</gene>
<sequence>MSGAEDTLEHGEEFGVPVTRSGDVSALPDIESEVRAYPENVGVFRFRDRQLQRQQLVEHRDREPIVAAICDPVRELHSPGECFAVVWAEYSRAVLDQLGEHRPRRVRITGIAGPACEPGPRGYPMDVVRRQRLLERHQPGPPRGSVVDRTASGIRAVEEFHRTSGSSAPEEVTRRRRLRIGVYVGPGQLRQRGRENRMGVEQGSWTVRGSGGVK</sequence>
<reference evidence="2 3" key="1">
    <citation type="submission" date="2020-10" db="EMBL/GenBank/DDBJ databases">
        <title>Identification of Nocardia species via Next-generation sequencing and recognition of intraspecies genetic diversity.</title>
        <authorList>
            <person name="Li P."/>
            <person name="Li P."/>
            <person name="Lu B."/>
        </authorList>
    </citation>
    <scope>NUCLEOTIDE SEQUENCE [LARGE SCALE GENOMIC DNA]</scope>
    <source>
        <strain evidence="2 3">N-11</strain>
    </source>
</reference>
<evidence type="ECO:0000313" key="3">
    <source>
        <dbReference type="Proteomes" id="UP000807309"/>
    </source>
</evidence>
<dbReference type="EMBL" id="JADLRE010000025">
    <property type="protein sequence ID" value="MBF6228710.1"/>
    <property type="molecule type" value="Genomic_DNA"/>
</dbReference>
<comment type="caution">
    <text evidence="2">The sequence shown here is derived from an EMBL/GenBank/DDBJ whole genome shotgun (WGS) entry which is preliminary data.</text>
</comment>
<proteinExistence type="predicted"/>
<accession>A0ABS0CFS2</accession>
<feature type="region of interest" description="Disordered" evidence="1">
    <location>
        <begin position="191"/>
        <end position="214"/>
    </location>
</feature>
<dbReference type="Proteomes" id="UP000807309">
    <property type="component" value="Unassembled WGS sequence"/>
</dbReference>
<protein>
    <submittedName>
        <fullName evidence="2">Uncharacterized protein</fullName>
    </submittedName>
</protein>
<name>A0ABS0CFS2_9NOCA</name>
<organism evidence="2 3">
    <name type="scientific">Nocardia abscessus</name>
    <dbReference type="NCBI Taxonomy" id="120957"/>
    <lineage>
        <taxon>Bacteria</taxon>
        <taxon>Bacillati</taxon>
        <taxon>Actinomycetota</taxon>
        <taxon>Actinomycetes</taxon>
        <taxon>Mycobacteriales</taxon>
        <taxon>Nocardiaceae</taxon>
        <taxon>Nocardia</taxon>
    </lineage>
</organism>